<dbReference type="Proteomes" id="UP001151760">
    <property type="component" value="Unassembled WGS sequence"/>
</dbReference>
<evidence type="ECO:0000256" key="1">
    <source>
        <dbReference type="SAM" id="MobiDB-lite"/>
    </source>
</evidence>
<gene>
    <name evidence="2" type="ORF">Tco_0728567</name>
</gene>
<name>A0ABQ4YMM7_9ASTR</name>
<dbReference type="EMBL" id="BQNB010010543">
    <property type="protein sequence ID" value="GJS78686.1"/>
    <property type="molecule type" value="Genomic_DNA"/>
</dbReference>
<sequence length="161" mass="18776">MQRLSLLGKKVEATLKSAWTEKDQIDNLLKERRLMRSLEKFVENAEFDESNANVLEIFYTSAGNPIKEILLKLNLPDHRSILTDSKMNKKVASVHEEKVLEEPNSTKVEIKQEGNKESTRKRPGRRLKMKEIKKSRMQKADSDLEEEEHLKTFLKLVPDEE</sequence>
<reference evidence="2" key="1">
    <citation type="journal article" date="2022" name="Int. J. Mol. Sci.">
        <title>Draft Genome of Tanacetum Coccineum: Genomic Comparison of Closely Related Tanacetum-Family Plants.</title>
        <authorList>
            <person name="Yamashiro T."/>
            <person name="Shiraishi A."/>
            <person name="Nakayama K."/>
            <person name="Satake H."/>
        </authorList>
    </citation>
    <scope>NUCLEOTIDE SEQUENCE</scope>
</reference>
<keyword evidence="3" id="KW-1185">Reference proteome</keyword>
<organism evidence="2 3">
    <name type="scientific">Tanacetum coccineum</name>
    <dbReference type="NCBI Taxonomy" id="301880"/>
    <lineage>
        <taxon>Eukaryota</taxon>
        <taxon>Viridiplantae</taxon>
        <taxon>Streptophyta</taxon>
        <taxon>Embryophyta</taxon>
        <taxon>Tracheophyta</taxon>
        <taxon>Spermatophyta</taxon>
        <taxon>Magnoliopsida</taxon>
        <taxon>eudicotyledons</taxon>
        <taxon>Gunneridae</taxon>
        <taxon>Pentapetalae</taxon>
        <taxon>asterids</taxon>
        <taxon>campanulids</taxon>
        <taxon>Asterales</taxon>
        <taxon>Asteraceae</taxon>
        <taxon>Asteroideae</taxon>
        <taxon>Anthemideae</taxon>
        <taxon>Anthemidinae</taxon>
        <taxon>Tanacetum</taxon>
    </lineage>
</organism>
<reference evidence="2" key="2">
    <citation type="submission" date="2022-01" db="EMBL/GenBank/DDBJ databases">
        <authorList>
            <person name="Yamashiro T."/>
            <person name="Shiraishi A."/>
            <person name="Satake H."/>
            <person name="Nakayama K."/>
        </authorList>
    </citation>
    <scope>NUCLEOTIDE SEQUENCE</scope>
</reference>
<feature type="region of interest" description="Disordered" evidence="1">
    <location>
        <begin position="95"/>
        <end position="145"/>
    </location>
</feature>
<evidence type="ECO:0000313" key="2">
    <source>
        <dbReference type="EMBL" id="GJS78686.1"/>
    </source>
</evidence>
<proteinExistence type="predicted"/>
<evidence type="ECO:0000313" key="3">
    <source>
        <dbReference type="Proteomes" id="UP001151760"/>
    </source>
</evidence>
<feature type="compositionally biased region" description="Basic and acidic residues" evidence="1">
    <location>
        <begin position="129"/>
        <end position="142"/>
    </location>
</feature>
<feature type="compositionally biased region" description="Basic and acidic residues" evidence="1">
    <location>
        <begin position="108"/>
        <end position="120"/>
    </location>
</feature>
<comment type="caution">
    <text evidence="2">The sequence shown here is derived from an EMBL/GenBank/DDBJ whole genome shotgun (WGS) entry which is preliminary data.</text>
</comment>
<protein>
    <submittedName>
        <fullName evidence="2">Uncharacterized protein</fullName>
    </submittedName>
</protein>
<accession>A0ABQ4YMM7</accession>